<evidence type="ECO:0000256" key="1">
    <source>
        <dbReference type="ARBA" id="ARBA00022491"/>
    </source>
</evidence>
<evidence type="ECO:0000259" key="7">
    <source>
        <dbReference type="PROSITE" id="PS50977"/>
    </source>
</evidence>
<dbReference type="SUPFAM" id="SSF46689">
    <property type="entry name" value="Homeodomain-like"/>
    <property type="match status" value="1"/>
</dbReference>
<dbReference type="InterPro" id="IPR050109">
    <property type="entry name" value="HTH-type_TetR-like_transc_reg"/>
</dbReference>
<dbReference type="PANTHER" id="PTHR30055:SF234">
    <property type="entry name" value="HTH-TYPE TRANSCRIPTIONAL REGULATOR BETI"/>
    <property type="match status" value="1"/>
</dbReference>
<keyword evidence="9" id="KW-1185">Reference proteome</keyword>
<evidence type="ECO:0000256" key="5">
    <source>
        <dbReference type="PROSITE-ProRule" id="PRU00335"/>
    </source>
</evidence>
<dbReference type="Pfam" id="PF00440">
    <property type="entry name" value="TetR_N"/>
    <property type="match status" value="1"/>
</dbReference>
<keyword evidence="2" id="KW-0805">Transcription regulation</keyword>
<feature type="domain" description="HTH tetR-type" evidence="7">
    <location>
        <begin position="58"/>
        <end position="118"/>
    </location>
</feature>
<gene>
    <name evidence="8" type="ORF">ACFSMZ_12135</name>
</gene>
<evidence type="ECO:0000256" key="4">
    <source>
        <dbReference type="ARBA" id="ARBA00023163"/>
    </source>
</evidence>
<evidence type="ECO:0000256" key="2">
    <source>
        <dbReference type="ARBA" id="ARBA00023015"/>
    </source>
</evidence>
<dbReference type="InterPro" id="IPR039538">
    <property type="entry name" value="BetI_C"/>
</dbReference>
<feature type="compositionally biased region" description="Basic and acidic residues" evidence="6">
    <location>
        <begin position="8"/>
        <end position="24"/>
    </location>
</feature>
<keyword evidence="4" id="KW-0804">Transcription</keyword>
<dbReference type="EMBL" id="JBHUIR010000043">
    <property type="protein sequence ID" value="MFD2260508.1"/>
    <property type="molecule type" value="Genomic_DNA"/>
</dbReference>
<dbReference type="InterPro" id="IPR001647">
    <property type="entry name" value="HTH_TetR"/>
</dbReference>
<dbReference type="PRINTS" id="PR00455">
    <property type="entry name" value="HTHTETR"/>
</dbReference>
<accession>A0ABW5DJ15</accession>
<dbReference type="RefSeq" id="WP_345099276.1">
    <property type="nucleotide sequence ID" value="NZ_BAABGS010000041.1"/>
</dbReference>
<dbReference type="PANTHER" id="PTHR30055">
    <property type="entry name" value="HTH-TYPE TRANSCRIPTIONAL REGULATOR RUTR"/>
    <property type="match status" value="1"/>
</dbReference>
<organism evidence="8 9">
    <name type="scientific">Chelativorans composti</name>
    <dbReference type="NCBI Taxonomy" id="768533"/>
    <lineage>
        <taxon>Bacteria</taxon>
        <taxon>Pseudomonadati</taxon>
        <taxon>Pseudomonadota</taxon>
        <taxon>Alphaproteobacteria</taxon>
        <taxon>Hyphomicrobiales</taxon>
        <taxon>Phyllobacteriaceae</taxon>
        <taxon>Chelativorans</taxon>
    </lineage>
</organism>
<evidence type="ECO:0000256" key="3">
    <source>
        <dbReference type="ARBA" id="ARBA00023125"/>
    </source>
</evidence>
<dbReference type="Proteomes" id="UP001597373">
    <property type="component" value="Unassembled WGS sequence"/>
</dbReference>
<comment type="caution">
    <text evidence="8">The sequence shown here is derived from an EMBL/GenBank/DDBJ whole genome shotgun (WGS) entry which is preliminary data.</text>
</comment>
<keyword evidence="1" id="KW-0678">Repressor</keyword>
<dbReference type="Pfam" id="PF13977">
    <property type="entry name" value="TetR_C_6"/>
    <property type="match status" value="1"/>
</dbReference>
<feature type="DNA-binding region" description="H-T-H motif" evidence="5">
    <location>
        <begin position="81"/>
        <end position="100"/>
    </location>
</feature>
<reference evidence="9" key="1">
    <citation type="journal article" date="2019" name="Int. J. Syst. Evol. Microbiol.">
        <title>The Global Catalogue of Microorganisms (GCM) 10K type strain sequencing project: providing services to taxonomists for standard genome sequencing and annotation.</title>
        <authorList>
            <consortium name="The Broad Institute Genomics Platform"/>
            <consortium name="The Broad Institute Genome Sequencing Center for Infectious Disease"/>
            <person name="Wu L."/>
            <person name="Ma J."/>
        </authorList>
    </citation>
    <scope>NUCLEOTIDE SEQUENCE [LARGE SCALE GENOMIC DNA]</scope>
    <source>
        <strain evidence="9">KCTC 23707</strain>
    </source>
</reference>
<feature type="region of interest" description="Disordered" evidence="6">
    <location>
        <begin position="1"/>
        <end position="24"/>
    </location>
</feature>
<dbReference type="PROSITE" id="PS50977">
    <property type="entry name" value="HTH_TETR_2"/>
    <property type="match status" value="1"/>
</dbReference>
<sequence>MKIAQNEKSLDCEQEGRHSADLRGEDLQMNTDNFDLLSNADYFFSTYMVDRTLTKKGKEVTLKILEAARLILIEKGSGSLTLRDVARAAGIRLSNLQYYYPTREDLVRDLLMLVFSVYQQLYDQIFRSEGIGAQEKLAQAVRCLLANIKEPSVHRLFFELWALAQRNELLEHLLRDMYDSYCRRIEEIIEQISPDMPQHLRRQRSILIAFLIEGIMVRYSLAQEDGESLRNMDDECLRQIQRMVCWS</sequence>
<evidence type="ECO:0000313" key="9">
    <source>
        <dbReference type="Proteomes" id="UP001597373"/>
    </source>
</evidence>
<name>A0ABW5DJ15_9HYPH</name>
<dbReference type="InterPro" id="IPR036271">
    <property type="entry name" value="Tet_transcr_reg_TetR-rel_C_sf"/>
</dbReference>
<dbReference type="InterPro" id="IPR009057">
    <property type="entry name" value="Homeodomain-like_sf"/>
</dbReference>
<keyword evidence="3 5" id="KW-0238">DNA-binding</keyword>
<dbReference type="SUPFAM" id="SSF48498">
    <property type="entry name" value="Tetracyclin repressor-like, C-terminal domain"/>
    <property type="match status" value="1"/>
</dbReference>
<protein>
    <submittedName>
        <fullName evidence="8">TetR/AcrR family transcriptional regulator</fullName>
    </submittedName>
</protein>
<evidence type="ECO:0000256" key="6">
    <source>
        <dbReference type="SAM" id="MobiDB-lite"/>
    </source>
</evidence>
<proteinExistence type="predicted"/>
<dbReference type="Gene3D" id="1.10.357.10">
    <property type="entry name" value="Tetracycline Repressor, domain 2"/>
    <property type="match status" value="1"/>
</dbReference>
<evidence type="ECO:0000313" key="8">
    <source>
        <dbReference type="EMBL" id="MFD2260508.1"/>
    </source>
</evidence>